<reference evidence="1 2" key="1">
    <citation type="journal article" date="2018" name="Sci. Rep.">
        <title>Genomic signatures of local adaptation to the degree of environmental predictability in rotifers.</title>
        <authorList>
            <person name="Franch-Gras L."/>
            <person name="Hahn C."/>
            <person name="Garcia-Roger E.M."/>
            <person name="Carmona M.J."/>
            <person name="Serra M."/>
            <person name="Gomez A."/>
        </authorList>
    </citation>
    <scope>NUCLEOTIDE SEQUENCE [LARGE SCALE GENOMIC DNA]</scope>
    <source>
        <strain evidence="1">HYR1</strain>
    </source>
</reference>
<organism evidence="1 2">
    <name type="scientific">Brachionus plicatilis</name>
    <name type="common">Marine rotifer</name>
    <name type="synonym">Brachionus muelleri</name>
    <dbReference type="NCBI Taxonomy" id="10195"/>
    <lineage>
        <taxon>Eukaryota</taxon>
        <taxon>Metazoa</taxon>
        <taxon>Spiralia</taxon>
        <taxon>Gnathifera</taxon>
        <taxon>Rotifera</taxon>
        <taxon>Eurotatoria</taxon>
        <taxon>Monogononta</taxon>
        <taxon>Pseudotrocha</taxon>
        <taxon>Ploima</taxon>
        <taxon>Brachionidae</taxon>
        <taxon>Brachionus</taxon>
    </lineage>
</organism>
<comment type="caution">
    <text evidence="1">The sequence shown here is derived from an EMBL/GenBank/DDBJ whole genome shotgun (WGS) entry which is preliminary data.</text>
</comment>
<evidence type="ECO:0000313" key="1">
    <source>
        <dbReference type="EMBL" id="RNA37849.1"/>
    </source>
</evidence>
<gene>
    <name evidence="1" type="ORF">BpHYR1_037409</name>
</gene>
<protein>
    <submittedName>
        <fullName evidence="1">Uncharacterized protein</fullName>
    </submittedName>
</protein>
<dbReference type="AlphaFoldDB" id="A0A3M7SQ36"/>
<name>A0A3M7SQ36_BRAPC</name>
<dbReference type="EMBL" id="REGN01000969">
    <property type="protein sequence ID" value="RNA37849.1"/>
    <property type="molecule type" value="Genomic_DNA"/>
</dbReference>
<sequence length="117" mass="13931">MISRSYFLSLVKKILISKDSYDQLLENKYKHPKLAHFLLTNYLLLADVVSRLNLFTLKQKELRVPLQGTRQQTKSITSEQTSIHRLKLITTKHWTKSVLKYFYLKAKYVTRKEEKKS</sequence>
<proteinExistence type="predicted"/>
<accession>A0A3M7SQ36</accession>
<dbReference type="Proteomes" id="UP000276133">
    <property type="component" value="Unassembled WGS sequence"/>
</dbReference>
<evidence type="ECO:0000313" key="2">
    <source>
        <dbReference type="Proteomes" id="UP000276133"/>
    </source>
</evidence>
<keyword evidence="2" id="KW-1185">Reference proteome</keyword>